<dbReference type="Pfam" id="PF25852">
    <property type="entry name" value="DUF6242_C"/>
    <property type="match status" value="1"/>
</dbReference>
<evidence type="ECO:0000313" key="3">
    <source>
        <dbReference type="EMBL" id="HFH30597.1"/>
    </source>
</evidence>
<dbReference type="PROSITE" id="PS51257">
    <property type="entry name" value="PROKAR_LIPOPROTEIN"/>
    <property type="match status" value="1"/>
</dbReference>
<comment type="caution">
    <text evidence="3">The sequence shown here is derived from an EMBL/GenBank/DDBJ whole genome shotgun (WGS) entry which is preliminary data.</text>
</comment>
<evidence type="ECO:0000259" key="2">
    <source>
        <dbReference type="Pfam" id="PF25852"/>
    </source>
</evidence>
<organism evidence="3">
    <name type="scientific">Gracilinema caldarium</name>
    <dbReference type="NCBI Taxonomy" id="215591"/>
    <lineage>
        <taxon>Bacteria</taxon>
        <taxon>Pseudomonadati</taxon>
        <taxon>Spirochaetota</taxon>
        <taxon>Spirochaetia</taxon>
        <taxon>Spirochaetales</taxon>
        <taxon>Breznakiellaceae</taxon>
        <taxon>Gracilinema</taxon>
    </lineage>
</organism>
<feature type="signal peptide" evidence="1">
    <location>
        <begin position="1"/>
        <end position="16"/>
    </location>
</feature>
<sequence>MKKVLFVLCSSIFAFVGCDLFTGPAGPAGPSGPAGSDLRSTPLLFVPATNLAEALAYSNSTIVTTGYYGSIFTSTDGVSWTDESIDSGTLSWVAYGGGRFVAASDSQIFVSTDEGESWAETLDYGSFNAQNGNLITGLASGAGSFVAVGLTSFASNFGFIMRSDNGESWTDVTPSTTPNQFTSVSYANGQFIAATNTGYLYRSSDGGLTWSGPDVIPQYSDTVRKIAYGNGRYLILGQHSILTSTDFSSFNTLYDGNVSFTSIAFNGSLFVILCSDSNNFWSLWYTDGTVFYWPSGLLPPPENGYTDIQWVPWLNGGTHVISQMQAL</sequence>
<evidence type="ECO:0000256" key="1">
    <source>
        <dbReference type="SAM" id="SignalP"/>
    </source>
</evidence>
<dbReference type="InterPro" id="IPR058667">
    <property type="entry name" value="DUF6242_C"/>
</dbReference>
<dbReference type="AlphaFoldDB" id="A0A7C3E6Y8"/>
<accession>A0A7C3E6Y8</accession>
<proteinExistence type="predicted"/>
<feature type="domain" description="DUF6242" evidence="2">
    <location>
        <begin position="53"/>
        <end position="282"/>
    </location>
</feature>
<feature type="chain" id="PRO_5027974808" description="DUF6242 domain-containing protein" evidence="1">
    <location>
        <begin position="17"/>
        <end position="327"/>
    </location>
</feature>
<dbReference type="SUPFAM" id="SSF110296">
    <property type="entry name" value="Oligoxyloglucan reducing end-specific cellobiohydrolase"/>
    <property type="match status" value="1"/>
</dbReference>
<reference evidence="3" key="1">
    <citation type="journal article" date="2020" name="mSystems">
        <title>Genome- and Community-Level Interaction Insights into Carbon Utilization and Element Cycling Functions of Hydrothermarchaeota in Hydrothermal Sediment.</title>
        <authorList>
            <person name="Zhou Z."/>
            <person name="Liu Y."/>
            <person name="Xu W."/>
            <person name="Pan J."/>
            <person name="Luo Z.H."/>
            <person name="Li M."/>
        </authorList>
    </citation>
    <scope>NUCLEOTIDE SEQUENCE [LARGE SCALE GENOMIC DNA]</scope>
    <source>
        <strain evidence="3">SpSt-503</strain>
    </source>
</reference>
<dbReference type="EMBL" id="DSVL01000428">
    <property type="protein sequence ID" value="HFH30597.1"/>
    <property type="molecule type" value="Genomic_DNA"/>
</dbReference>
<dbReference type="Gene3D" id="2.130.10.10">
    <property type="entry name" value="YVTN repeat-like/Quinoprotein amine dehydrogenase"/>
    <property type="match status" value="1"/>
</dbReference>
<dbReference type="CDD" id="cd15482">
    <property type="entry name" value="Sialidase_non-viral"/>
    <property type="match status" value="1"/>
</dbReference>
<dbReference type="InterPro" id="IPR015943">
    <property type="entry name" value="WD40/YVTN_repeat-like_dom_sf"/>
</dbReference>
<keyword evidence="1" id="KW-0732">Signal</keyword>
<name>A0A7C3E6Y8_9SPIR</name>
<gene>
    <name evidence="3" type="ORF">ENS59_13995</name>
</gene>
<protein>
    <recommendedName>
        <fullName evidence="2">DUF6242 domain-containing protein</fullName>
    </recommendedName>
</protein>